<dbReference type="SUPFAM" id="SSF55315">
    <property type="entry name" value="L30e-like"/>
    <property type="match status" value="1"/>
</dbReference>
<evidence type="ECO:0000256" key="1">
    <source>
        <dbReference type="ARBA" id="ARBA00007228"/>
    </source>
</evidence>
<gene>
    <name evidence="5" type="ORF">GsuE55_01580</name>
</gene>
<dbReference type="GO" id="GO:0008173">
    <property type="term" value="F:RNA methyltransferase activity"/>
    <property type="evidence" value="ECO:0007669"/>
    <property type="project" value="InterPro"/>
</dbReference>
<dbReference type="InterPro" id="IPR013123">
    <property type="entry name" value="SpoU_subst-bd"/>
</dbReference>
<dbReference type="CDD" id="cd18095">
    <property type="entry name" value="SpoU-like_rRNA-MTase"/>
    <property type="match status" value="1"/>
</dbReference>
<sequence length="251" mass="27106">MKRIESPKNARVKQWKKLLTKKGRDETGWFLLEGFHLIEEALKSQAPLVELIVDERAAIPPGWDVSDVPVVIVTEAVMQAISSTETPQGIMAVCRQAAAELGDVNTALLIDAVQDPGNLGTMIRTADAAGIDAVILGEGCADLYNPKVVRATQGSLFHLPVVKGDLAQWIARFQKQGIPVYGTALENAADYRTVRPSSSFALLVGNEGSGVRRELLEMTTENVCIPLYGQAESLNVAVAAGILLYSLRVVR</sequence>
<dbReference type="InterPro" id="IPR051259">
    <property type="entry name" value="rRNA_Methyltransferase"/>
</dbReference>
<dbReference type="InterPro" id="IPR029064">
    <property type="entry name" value="Ribosomal_eL30-like_sf"/>
</dbReference>
<dbReference type="InterPro" id="IPR053888">
    <property type="entry name" value="MRM3-like_sub_bind"/>
</dbReference>
<dbReference type="Pfam" id="PF22435">
    <property type="entry name" value="MRM3-like_sub_bind"/>
    <property type="match status" value="1"/>
</dbReference>
<organism evidence="5 6">
    <name type="scientific">Geobacillus subterraneus</name>
    <dbReference type="NCBI Taxonomy" id="129338"/>
    <lineage>
        <taxon>Bacteria</taxon>
        <taxon>Bacillati</taxon>
        <taxon>Bacillota</taxon>
        <taxon>Bacilli</taxon>
        <taxon>Bacillales</taxon>
        <taxon>Anoxybacillaceae</taxon>
        <taxon>Geobacillus</taxon>
    </lineage>
</organism>
<dbReference type="SMART" id="SM00967">
    <property type="entry name" value="SpoU_sub_bind"/>
    <property type="match status" value="1"/>
</dbReference>
<dbReference type="Gene3D" id="3.30.1330.30">
    <property type="match status" value="1"/>
</dbReference>
<keyword evidence="3" id="KW-0808">Transferase</keyword>
<keyword evidence="6" id="KW-1185">Reference proteome</keyword>
<evidence type="ECO:0000256" key="2">
    <source>
        <dbReference type="ARBA" id="ARBA00022603"/>
    </source>
</evidence>
<dbReference type="GO" id="GO:0006396">
    <property type="term" value="P:RNA processing"/>
    <property type="evidence" value="ECO:0007669"/>
    <property type="project" value="InterPro"/>
</dbReference>
<name>A0A679FLD9_9BACL</name>
<reference evidence="6" key="1">
    <citation type="journal article" date="2020" name="Microbiol. Resour. Announc.">
        <title>Complete Genome Sequence of Geobacillus sp. Strain E55-1, Isolated from Mine Geyser in Japan.</title>
        <authorList>
            <person name="Miyazaki K."/>
            <person name="Hase E."/>
            <person name="Tokito N."/>
        </authorList>
    </citation>
    <scope>NUCLEOTIDE SEQUENCE [LARGE SCALE GENOMIC DNA]</scope>
    <source>
        <strain evidence="6">E55-1</strain>
    </source>
</reference>
<evidence type="ECO:0000259" key="4">
    <source>
        <dbReference type="SMART" id="SM00967"/>
    </source>
</evidence>
<keyword evidence="2 5" id="KW-0489">Methyltransferase</keyword>
<accession>A0A679FLD9</accession>
<dbReference type="Proteomes" id="UP000501421">
    <property type="component" value="Chromosome"/>
</dbReference>
<dbReference type="PANTHER" id="PTHR43191:SF2">
    <property type="entry name" value="RRNA METHYLTRANSFERASE 3, MITOCHONDRIAL"/>
    <property type="match status" value="1"/>
</dbReference>
<dbReference type="InterPro" id="IPR029028">
    <property type="entry name" value="Alpha/beta_knot_MTases"/>
</dbReference>
<protein>
    <submittedName>
        <fullName evidence="5">23S rRNA methyltransferase</fullName>
    </submittedName>
</protein>
<dbReference type="GO" id="GO:0003723">
    <property type="term" value="F:RNA binding"/>
    <property type="evidence" value="ECO:0007669"/>
    <property type="project" value="InterPro"/>
</dbReference>
<dbReference type="AlphaFoldDB" id="A0A679FLD9"/>
<feature type="domain" description="RNA 2-O ribose methyltransferase substrate binding" evidence="4">
    <location>
        <begin position="31"/>
        <end position="100"/>
    </location>
</feature>
<dbReference type="SUPFAM" id="SSF75217">
    <property type="entry name" value="alpha/beta knot"/>
    <property type="match status" value="1"/>
</dbReference>
<evidence type="ECO:0000313" key="6">
    <source>
        <dbReference type="Proteomes" id="UP000501421"/>
    </source>
</evidence>
<dbReference type="EMBL" id="AP022557">
    <property type="protein sequence ID" value="BBW95325.1"/>
    <property type="molecule type" value="Genomic_DNA"/>
</dbReference>
<dbReference type="InterPro" id="IPR029026">
    <property type="entry name" value="tRNA_m1G_MTases_N"/>
</dbReference>
<dbReference type="RefSeq" id="WP_033844283.1">
    <property type="nucleotide sequence ID" value="NZ_AP022557.1"/>
</dbReference>
<proteinExistence type="inferred from homology"/>
<evidence type="ECO:0000256" key="3">
    <source>
        <dbReference type="ARBA" id="ARBA00022679"/>
    </source>
</evidence>
<comment type="similarity">
    <text evidence="1">Belongs to the class IV-like SAM-binding methyltransferase superfamily. RNA methyltransferase TrmH family.</text>
</comment>
<dbReference type="InterPro" id="IPR001537">
    <property type="entry name" value="SpoU_MeTrfase"/>
</dbReference>
<dbReference type="GO" id="GO:0005737">
    <property type="term" value="C:cytoplasm"/>
    <property type="evidence" value="ECO:0007669"/>
    <property type="project" value="UniProtKB-ARBA"/>
</dbReference>
<dbReference type="Gene3D" id="3.40.1280.10">
    <property type="match status" value="1"/>
</dbReference>
<evidence type="ECO:0000313" key="5">
    <source>
        <dbReference type="EMBL" id="BBW95325.1"/>
    </source>
</evidence>
<dbReference type="Pfam" id="PF00588">
    <property type="entry name" value="SpoU_methylase"/>
    <property type="match status" value="1"/>
</dbReference>
<dbReference type="PANTHER" id="PTHR43191">
    <property type="entry name" value="RRNA METHYLTRANSFERASE 3"/>
    <property type="match status" value="1"/>
</dbReference>
<dbReference type="GO" id="GO:0032259">
    <property type="term" value="P:methylation"/>
    <property type="evidence" value="ECO:0007669"/>
    <property type="project" value="UniProtKB-KW"/>
</dbReference>